<accession>A0A8J5YJ47</accession>
<dbReference type="Proteomes" id="UP000701853">
    <property type="component" value="Chromosome 8"/>
</dbReference>
<gene>
    <name evidence="2" type="ORF">CXB51_019983</name>
</gene>
<evidence type="ECO:0000313" key="3">
    <source>
        <dbReference type="Proteomes" id="UP000701853"/>
    </source>
</evidence>
<dbReference type="OrthoDB" id="985191at2759"/>
<sequence>MPKTLALSAVQRQTAASRSARPWRREQHGCTGGEPTVTLTKPSTSAQTPNLRVSCGHLPEGDGEGVGFGFGLGEGQEPQALTREKKRTLRAKKRASNAVLFEAILPNVQVIVWRIWSEGRGFYSALRAQLGCIIM</sequence>
<keyword evidence="3" id="KW-1185">Reference proteome</keyword>
<feature type="compositionally biased region" description="Polar residues" evidence="1">
    <location>
        <begin position="37"/>
        <end position="48"/>
    </location>
</feature>
<proteinExistence type="predicted"/>
<organism evidence="2 3">
    <name type="scientific">Gossypium anomalum</name>
    <dbReference type="NCBI Taxonomy" id="47600"/>
    <lineage>
        <taxon>Eukaryota</taxon>
        <taxon>Viridiplantae</taxon>
        <taxon>Streptophyta</taxon>
        <taxon>Embryophyta</taxon>
        <taxon>Tracheophyta</taxon>
        <taxon>Spermatophyta</taxon>
        <taxon>Magnoliopsida</taxon>
        <taxon>eudicotyledons</taxon>
        <taxon>Gunneridae</taxon>
        <taxon>Pentapetalae</taxon>
        <taxon>rosids</taxon>
        <taxon>malvids</taxon>
        <taxon>Malvales</taxon>
        <taxon>Malvaceae</taxon>
        <taxon>Malvoideae</taxon>
        <taxon>Gossypium</taxon>
    </lineage>
</organism>
<dbReference type="AlphaFoldDB" id="A0A8J5YJ47"/>
<comment type="caution">
    <text evidence="2">The sequence shown here is derived from an EMBL/GenBank/DDBJ whole genome shotgun (WGS) entry which is preliminary data.</text>
</comment>
<name>A0A8J5YJ47_9ROSI</name>
<feature type="region of interest" description="Disordered" evidence="1">
    <location>
        <begin position="13"/>
        <end position="48"/>
    </location>
</feature>
<protein>
    <submittedName>
        <fullName evidence="2">Uncharacterized protein</fullName>
    </submittedName>
</protein>
<evidence type="ECO:0000256" key="1">
    <source>
        <dbReference type="SAM" id="MobiDB-lite"/>
    </source>
</evidence>
<evidence type="ECO:0000313" key="2">
    <source>
        <dbReference type="EMBL" id="KAG8486674.1"/>
    </source>
</evidence>
<reference evidence="2 3" key="1">
    <citation type="journal article" date="2021" name="bioRxiv">
        <title>The Gossypium anomalum genome as a resource for cotton improvement and evolutionary analysis of hybrid incompatibility.</title>
        <authorList>
            <person name="Grover C.E."/>
            <person name="Yuan D."/>
            <person name="Arick M.A."/>
            <person name="Miller E.R."/>
            <person name="Hu G."/>
            <person name="Peterson D.G."/>
            <person name="Wendel J.F."/>
            <person name="Udall J.A."/>
        </authorList>
    </citation>
    <scope>NUCLEOTIDE SEQUENCE [LARGE SCALE GENOMIC DNA]</scope>
    <source>
        <strain evidence="2">JFW-Udall</strain>
        <tissue evidence="2">Leaf</tissue>
    </source>
</reference>
<dbReference type="EMBL" id="JAHUZN010000008">
    <property type="protein sequence ID" value="KAG8486674.1"/>
    <property type="molecule type" value="Genomic_DNA"/>
</dbReference>